<feature type="compositionally biased region" description="Low complexity" evidence="1">
    <location>
        <begin position="317"/>
        <end position="337"/>
    </location>
</feature>
<dbReference type="InterPro" id="IPR024845">
    <property type="entry name" value="NHS-like"/>
</dbReference>
<protein>
    <submittedName>
        <fullName evidence="2">NHS like 3</fullName>
    </submittedName>
</protein>
<feature type="compositionally biased region" description="Basic and acidic residues" evidence="1">
    <location>
        <begin position="1"/>
        <end position="17"/>
    </location>
</feature>
<dbReference type="Proteomes" id="UP000265120">
    <property type="component" value="Chromosome 18"/>
</dbReference>
<evidence type="ECO:0000313" key="3">
    <source>
        <dbReference type="Proteomes" id="UP000265120"/>
    </source>
</evidence>
<feature type="compositionally biased region" description="Polar residues" evidence="1">
    <location>
        <begin position="732"/>
        <end position="747"/>
    </location>
</feature>
<dbReference type="FunCoup" id="A0A3P8VLB1">
    <property type="interactions" value="734"/>
</dbReference>
<reference evidence="2" key="3">
    <citation type="submission" date="2025-09" db="UniProtKB">
        <authorList>
            <consortium name="Ensembl"/>
        </authorList>
    </citation>
    <scope>IDENTIFICATION</scope>
</reference>
<evidence type="ECO:0000313" key="2">
    <source>
        <dbReference type="Ensembl" id="ENSCSEP00000015079.1"/>
    </source>
</evidence>
<dbReference type="GO" id="GO:0030154">
    <property type="term" value="P:cell differentiation"/>
    <property type="evidence" value="ECO:0007669"/>
    <property type="project" value="TreeGrafter"/>
</dbReference>
<feature type="compositionally biased region" description="Basic and acidic residues" evidence="1">
    <location>
        <begin position="460"/>
        <end position="479"/>
    </location>
</feature>
<dbReference type="AlphaFoldDB" id="A0A3P8VLB1"/>
<feature type="region of interest" description="Disordered" evidence="1">
    <location>
        <begin position="263"/>
        <end position="350"/>
    </location>
</feature>
<dbReference type="InParanoid" id="A0A3P8VLB1"/>
<feature type="region of interest" description="Disordered" evidence="1">
    <location>
        <begin position="729"/>
        <end position="753"/>
    </location>
</feature>
<feature type="compositionally biased region" description="Basic and acidic residues" evidence="1">
    <location>
        <begin position="507"/>
        <end position="519"/>
    </location>
</feature>
<dbReference type="STRING" id="244447.ENSCSEP00000015079"/>
<dbReference type="GeneTree" id="ENSGT00950000182963"/>
<feature type="compositionally biased region" description="Pro residues" evidence="1">
    <location>
        <begin position="649"/>
        <end position="660"/>
    </location>
</feature>
<feature type="compositionally biased region" description="Polar residues" evidence="1">
    <location>
        <begin position="599"/>
        <end position="610"/>
    </location>
</feature>
<organism evidence="2 3">
    <name type="scientific">Cynoglossus semilaevis</name>
    <name type="common">Tongue sole</name>
    <dbReference type="NCBI Taxonomy" id="244447"/>
    <lineage>
        <taxon>Eukaryota</taxon>
        <taxon>Metazoa</taxon>
        <taxon>Chordata</taxon>
        <taxon>Craniata</taxon>
        <taxon>Vertebrata</taxon>
        <taxon>Euteleostomi</taxon>
        <taxon>Actinopterygii</taxon>
        <taxon>Neopterygii</taxon>
        <taxon>Teleostei</taxon>
        <taxon>Neoteleostei</taxon>
        <taxon>Acanthomorphata</taxon>
        <taxon>Carangaria</taxon>
        <taxon>Pleuronectiformes</taxon>
        <taxon>Pleuronectoidei</taxon>
        <taxon>Cynoglossidae</taxon>
        <taxon>Cynoglossinae</taxon>
        <taxon>Cynoglossus</taxon>
    </lineage>
</organism>
<feature type="compositionally biased region" description="Polar residues" evidence="1">
    <location>
        <begin position="294"/>
        <end position="316"/>
    </location>
</feature>
<dbReference type="Ensembl" id="ENSCSET00000015259.1">
    <property type="protein sequence ID" value="ENSCSEP00000015079.1"/>
    <property type="gene ID" value="ENSCSEG00000009681.1"/>
</dbReference>
<reference evidence="2" key="2">
    <citation type="submission" date="2025-08" db="UniProtKB">
        <authorList>
            <consortium name="Ensembl"/>
        </authorList>
    </citation>
    <scope>IDENTIFICATION</scope>
</reference>
<feature type="compositionally biased region" description="Low complexity" evidence="1">
    <location>
        <begin position="520"/>
        <end position="543"/>
    </location>
</feature>
<feature type="compositionally biased region" description="Low complexity" evidence="1">
    <location>
        <begin position="482"/>
        <end position="495"/>
    </location>
</feature>
<reference evidence="2 3" key="1">
    <citation type="journal article" date="2014" name="Nat. Genet.">
        <title>Whole-genome sequence of a flatfish provides insights into ZW sex chromosome evolution and adaptation to a benthic lifestyle.</title>
        <authorList>
            <person name="Chen S."/>
            <person name="Zhang G."/>
            <person name="Shao C."/>
            <person name="Huang Q."/>
            <person name="Liu G."/>
            <person name="Zhang P."/>
            <person name="Song W."/>
            <person name="An N."/>
            <person name="Chalopin D."/>
            <person name="Volff J.N."/>
            <person name="Hong Y."/>
            <person name="Li Q."/>
            <person name="Sha Z."/>
            <person name="Zhou H."/>
            <person name="Xie M."/>
            <person name="Yu Q."/>
            <person name="Liu Y."/>
            <person name="Xiang H."/>
            <person name="Wang N."/>
            <person name="Wu K."/>
            <person name="Yang C."/>
            <person name="Zhou Q."/>
            <person name="Liao X."/>
            <person name="Yang L."/>
            <person name="Hu Q."/>
            <person name="Zhang J."/>
            <person name="Meng L."/>
            <person name="Jin L."/>
            <person name="Tian Y."/>
            <person name="Lian J."/>
            <person name="Yang J."/>
            <person name="Miao G."/>
            <person name="Liu S."/>
            <person name="Liang Z."/>
            <person name="Yan F."/>
            <person name="Li Y."/>
            <person name="Sun B."/>
            <person name="Zhang H."/>
            <person name="Zhang J."/>
            <person name="Zhu Y."/>
            <person name="Du M."/>
            <person name="Zhao Y."/>
            <person name="Schartl M."/>
            <person name="Tang Q."/>
            <person name="Wang J."/>
        </authorList>
    </citation>
    <scope>NUCLEOTIDE SEQUENCE</scope>
</reference>
<feature type="compositionally biased region" description="Polar residues" evidence="1">
    <location>
        <begin position="338"/>
        <end position="350"/>
    </location>
</feature>
<feature type="region of interest" description="Disordered" evidence="1">
    <location>
        <begin position="1"/>
        <end position="32"/>
    </location>
</feature>
<evidence type="ECO:0000256" key="1">
    <source>
        <dbReference type="SAM" id="MobiDB-lite"/>
    </source>
</evidence>
<accession>A0A3P8VLB1</accession>
<dbReference type="OMA" id="LLCRHKS"/>
<proteinExistence type="predicted"/>
<feature type="region of interest" description="Disordered" evidence="1">
    <location>
        <begin position="458"/>
        <end position="665"/>
    </location>
</feature>
<feature type="compositionally biased region" description="Low complexity" evidence="1">
    <location>
        <begin position="273"/>
        <end position="285"/>
    </location>
</feature>
<dbReference type="PANTHER" id="PTHR23039:SF6">
    <property type="entry name" value="SIMILAR TO MKIAA1522 PROTEIN"/>
    <property type="match status" value="1"/>
</dbReference>
<name>A0A3P8VLB1_CYNSE</name>
<feature type="compositionally biased region" description="Polar residues" evidence="1">
    <location>
        <begin position="263"/>
        <end position="272"/>
    </location>
</feature>
<sequence length="994" mass="106322">KPRSAGESDAAKRERGNDISSSGLKGTEDQKRLTVHYTGSQHHQENVFIAGSRPQYLEDLHTEAQEGLKILQQEGKTLSANGQVRLESEVTAETDDATVTSPVPTMPLLTHQGSTFKPVNPVKRLDKSRRRNRRTTIMGIPNQVQKELGMYGEVSDSQPGVIIIPTVDGGTSAAKSEGARVHLSELENEHLNQHGYESNRCSNSSMRPKSLAVPGMTTAAPFFSSTMFMMSISPQATYLSTIIPNAILPASIEVIEIDRTSSRTRGNSIKNGSSAISKSPSISRRSGGDDRQVSHSCDNSVQMPSSVSGSNWSETQSSKTIPSNSSPASSKGSSRMSTFSTCKNKGGNSFGVQETGSVTAEEDAKNKQNFSRSLSVMKTRQPPAPPQRTNSLHINKIKNKSRVLMETQDLNIVLSAETGATAKKHLAKDEVGFVPGGNASMSNSAGIRRQDLFSSPTERACVKIKEPEKMSPEEVKFERTISPSSGYSSQSGTPTLSPKGIPPTSPDKQRKPIKPERSTSRASSSAASPFSSLTSLSSSTTETVHSDVSKPIMLHKRLLASTEQPVEKQQTDINGDTPIVDSEKSTGTDSRSGVIASVDGSNNDSDTVSRLSPPPTPPAADHLTPPSSVSAPPEELEVQEENHNTESCWPPPPPPPPPPLEGDSVSYLTDEETSLKLLSNKEHPSTVPASIPGNVFLRPDILKTEDEPSLGPISNGQIAFVVPAAPPLPAANTSQGANFRKQPNGTNRDARSKELLSRHKGAPIPKEDANIPLVTPSLLQMVRLRSVTPANENCSVVGTQNVPQKPIRKSLSLKSSPQMTKTPMMMMTSPSVRLQEAIRIKTAAMCSRDELPSRLGVRSSAYSCLNEKTPGRFDMHKCPASTASFIFAKSAKKVVIETVAASSPEAQTGHKQGLEVEPTHMAERSMSSSLANGEVKYEKVPPPVAQKPAHGGVGASLHPPACVEQLACTGEVNEAAEVQHTGEITPETTSKSCG</sequence>
<dbReference type="PANTHER" id="PTHR23039">
    <property type="entry name" value="NANCE-HORAN SYNDROME PROTEIN"/>
    <property type="match status" value="1"/>
</dbReference>
<dbReference type="Pfam" id="PF15273">
    <property type="entry name" value="NHS"/>
    <property type="match status" value="2"/>
</dbReference>
<keyword evidence="3" id="KW-1185">Reference proteome</keyword>